<dbReference type="GO" id="GO:0000976">
    <property type="term" value="F:transcription cis-regulatory region binding"/>
    <property type="evidence" value="ECO:0007669"/>
    <property type="project" value="TreeGrafter"/>
</dbReference>
<dbReference type="InterPro" id="IPR020603">
    <property type="entry name" value="MraZ_dom"/>
</dbReference>
<evidence type="ECO:0000256" key="5">
    <source>
        <dbReference type="ARBA" id="ARBA00023125"/>
    </source>
</evidence>
<evidence type="ECO:0000256" key="2">
    <source>
        <dbReference type="ARBA" id="ARBA00022490"/>
    </source>
</evidence>
<dbReference type="InterPro" id="IPR037914">
    <property type="entry name" value="SpoVT-AbrB_sf"/>
</dbReference>
<keyword evidence="6 7" id="KW-0804">Transcription</keyword>
<gene>
    <name evidence="7 9" type="primary">mraZ</name>
    <name evidence="9" type="ORF">COU17_02265</name>
</gene>
<comment type="similarity">
    <text evidence="7">Belongs to the MraZ family.</text>
</comment>
<comment type="caution">
    <text evidence="9">The sequence shown here is derived from an EMBL/GenBank/DDBJ whole genome shotgun (WGS) entry which is preliminary data.</text>
</comment>
<name>A0A2M6WE62_9BACT</name>
<keyword evidence="2 7" id="KW-0963">Cytoplasm</keyword>
<protein>
    <recommendedName>
        <fullName evidence="1 7">Transcriptional regulator MraZ</fullName>
    </recommendedName>
</protein>
<dbReference type="CDD" id="cd16320">
    <property type="entry name" value="MraZ_N"/>
    <property type="match status" value="1"/>
</dbReference>
<proteinExistence type="inferred from homology"/>
<evidence type="ECO:0000256" key="3">
    <source>
        <dbReference type="ARBA" id="ARBA00022737"/>
    </source>
</evidence>
<dbReference type="HAMAP" id="MF_01008">
    <property type="entry name" value="MraZ"/>
    <property type="match status" value="1"/>
</dbReference>
<evidence type="ECO:0000256" key="6">
    <source>
        <dbReference type="ARBA" id="ARBA00023163"/>
    </source>
</evidence>
<dbReference type="PANTHER" id="PTHR34701:SF1">
    <property type="entry name" value="TRANSCRIPTIONAL REGULATOR MRAZ"/>
    <property type="match status" value="1"/>
</dbReference>
<dbReference type="NCBIfam" id="TIGR00242">
    <property type="entry name" value="division/cell wall cluster transcriptional repressor MraZ"/>
    <property type="match status" value="1"/>
</dbReference>
<dbReference type="InterPro" id="IPR007159">
    <property type="entry name" value="SpoVT-AbrB_dom"/>
</dbReference>
<feature type="domain" description="SpoVT-AbrB" evidence="8">
    <location>
        <begin position="5"/>
        <end position="47"/>
    </location>
</feature>
<dbReference type="GO" id="GO:0005737">
    <property type="term" value="C:cytoplasm"/>
    <property type="evidence" value="ECO:0007669"/>
    <property type="project" value="UniProtKB-UniRule"/>
</dbReference>
<keyword evidence="3" id="KW-0677">Repeat</keyword>
<dbReference type="InterPro" id="IPR035642">
    <property type="entry name" value="MraZ_N"/>
</dbReference>
<dbReference type="PANTHER" id="PTHR34701">
    <property type="entry name" value="TRANSCRIPTIONAL REGULATOR MRAZ"/>
    <property type="match status" value="1"/>
</dbReference>
<dbReference type="InterPro" id="IPR038619">
    <property type="entry name" value="MraZ_sf"/>
</dbReference>
<accession>A0A2M6WE62</accession>
<sequence>MLIGEYTHTLDPKKRLSLPKKFRTELGRKVVITKGLDTCLFMFSPSGWKRMAERLQELSFAQSDTRGFHRFMLSGAVEVDIDSAGRVLIPDFLKDFAGLTSKVVLAGVSDRVEVWDEKSWTEYKNRIEKQADALAEKLGEIGAL</sequence>
<evidence type="ECO:0000259" key="8">
    <source>
        <dbReference type="PROSITE" id="PS51740"/>
    </source>
</evidence>
<evidence type="ECO:0000313" key="9">
    <source>
        <dbReference type="EMBL" id="PIT91091.1"/>
    </source>
</evidence>
<dbReference type="Pfam" id="PF02381">
    <property type="entry name" value="MraZ"/>
    <property type="match status" value="2"/>
</dbReference>
<comment type="subcellular location">
    <subcellularLocation>
        <location evidence="7">Cytoplasm</location>
        <location evidence="7">Nucleoid</location>
    </subcellularLocation>
</comment>
<dbReference type="Gene3D" id="3.40.1550.20">
    <property type="entry name" value="Transcriptional regulator MraZ domain"/>
    <property type="match status" value="1"/>
</dbReference>
<evidence type="ECO:0000256" key="4">
    <source>
        <dbReference type="ARBA" id="ARBA00023015"/>
    </source>
</evidence>
<dbReference type="InterPro" id="IPR035644">
    <property type="entry name" value="MraZ_C"/>
</dbReference>
<comment type="subunit">
    <text evidence="7">Forms oligomers.</text>
</comment>
<dbReference type="GO" id="GO:0003700">
    <property type="term" value="F:DNA-binding transcription factor activity"/>
    <property type="evidence" value="ECO:0007669"/>
    <property type="project" value="UniProtKB-UniRule"/>
</dbReference>
<keyword evidence="4 7" id="KW-0805">Transcription regulation</keyword>
<keyword evidence="5 7" id="KW-0238">DNA-binding</keyword>
<dbReference type="GO" id="GO:0009295">
    <property type="term" value="C:nucleoid"/>
    <property type="evidence" value="ECO:0007669"/>
    <property type="project" value="UniProtKB-SubCell"/>
</dbReference>
<dbReference type="SUPFAM" id="SSF89447">
    <property type="entry name" value="AbrB/MazE/MraZ-like"/>
    <property type="match status" value="1"/>
</dbReference>
<reference evidence="10" key="1">
    <citation type="submission" date="2017-09" db="EMBL/GenBank/DDBJ databases">
        <title>Depth-based differentiation of microbial function through sediment-hosted aquifers and enrichment of novel symbionts in the deep terrestrial subsurface.</title>
        <authorList>
            <person name="Probst A.J."/>
            <person name="Ladd B."/>
            <person name="Jarett J.K."/>
            <person name="Geller-Mcgrath D.E."/>
            <person name="Sieber C.M.K."/>
            <person name="Emerson J.B."/>
            <person name="Anantharaman K."/>
            <person name="Thomas B.C."/>
            <person name="Malmstrom R."/>
            <person name="Stieglmeier M."/>
            <person name="Klingl A."/>
            <person name="Woyke T."/>
            <person name="Ryan C.M."/>
            <person name="Banfield J.F."/>
        </authorList>
    </citation>
    <scope>NUCLEOTIDE SEQUENCE [LARGE SCALE GENOMIC DNA]</scope>
</reference>
<dbReference type="InterPro" id="IPR003444">
    <property type="entry name" value="MraZ"/>
</dbReference>
<dbReference type="CDD" id="cd16321">
    <property type="entry name" value="MraZ_C"/>
    <property type="match status" value="1"/>
</dbReference>
<feature type="domain" description="SpoVT-AbrB" evidence="8">
    <location>
        <begin position="76"/>
        <end position="119"/>
    </location>
</feature>
<evidence type="ECO:0000256" key="1">
    <source>
        <dbReference type="ARBA" id="ARBA00013860"/>
    </source>
</evidence>
<evidence type="ECO:0000256" key="7">
    <source>
        <dbReference type="HAMAP-Rule" id="MF_01008"/>
    </source>
</evidence>
<organism evidence="9 10">
    <name type="scientific">Candidatus Kaiserbacteria bacterium CG10_big_fil_rev_8_21_14_0_10_49_17</name>
    <dbReference type="NCBI Taxonomy" id="1974609"/>
    <lineage>
        <taxon>Bacteria</taxon>
        <taxon>Candidatus Kaiseribacteriota</taxon>
    </lineage>
</organism>
<dbReference type="GO" id="GO:2000143">
    <property type="term" value="P:negative regulation of DNA-templated transcription initiation"/>
    <property type="evidence" value="ECO:0007669"/>
    <property type="project" value="TreeGrafter"/>
</dbReference>
<dbReference type="Proteomes" id="UP000228809">
    <property type="component" value="Unassembled WGS sequence"/>
</dbReference>
<dbReference type="EMBL" id="PFBJ01000011">
    <property type="protein sequence ID" value="PIT91091.1"/>
    <property type="molecule type" value="Genomic_DNA"/>
</dbReference>
<dbReference type="PROSITE" id="PS51740">
    <property type="entry name" value="SPOVT_ABRB"/>
    <property type="match status" value="2"/>
</dbReference>
<evidence type="ECO:0000313" key="10">
    <source>
        <dbReference type="Proteomes" id="UP000228809"/>
    </source>
</evidence>
<dbReference type="AlphaFoldDB" id="A0A2M6WE62"/>